<accession>A0ABW5Q1T5</accession>
<keyword evidence="6" id="KW-1185">Reference proteome</keyword>
<dbReference type="RefSeq" id="WP_379562169.1">
    <property type="nucleotide sequence ID" value="NZ_JBHUMX010000035.1"/>
</dbReference>
<dbReference type="PRINTS" id="PR00455">
    <property type="entry name" value="HTHTETR"/>
</dbReference>
<dbReference type="Pfam" id="PF00440">
    <property type="entry name" value="TetR_N"/>
    <property type="match status" value="1"/>
</dbReference>
<proteinExistence type="predicted"/>
<evidence type="ECO:0000313" key="6">
    <source>
        <dbReference type="Proteomes" id="UP001597451"/>
    </source>
</evidence>
<organism evidence="5 6">
    <name type="scientific">Oceanobacillus kapialis</name>
    <dbReference type="NCBI Taxonomy" id="481353"/>
    <lineage>
        <taxon>Bacteria</taxon>
        <taxon>Bacillati</taxon>
        <taxon>Bacillota</taxon>
        <taxon>Bacilli</taxon>
        <taxon>Bacillales</taxon>
        <taxon>Bacillaceae</taxon>
        <taxon>Oceanobacillus</taxon>
    </lineage>
</organism>
<dbReference type="EMBL" id="JBHUMX010000035">
    <property type="protein sequence ID" value="MFD2629385.1"/>
    <property type="molecule type" value="Genomic_DNA"/>
</dbReference>
<dbReference type="InterPro" id="IPR001647">
    <property type="entry name" value="HTH_TetR"/>
</dbReference>
<feature type="domain" description="HTH tetR-type" evidence="4">
    <location>
        <begin position="2"/>
        <end position="62"/>
    </location>
</feature>
<evidence type="ECO:0000259" key="4">
    <source>
        <dbReference type="PROSITE" id="PS50977"/>
    </source>
</evidence>
<dbReference type="Gene3D" id="1.10.357.10">
    <property type="entry name" value="Tetracycline Repressor, domain 2"/>
    <property type="match status" value="1"/>
</dbReference>
<dbReference type="PANTHER" id="PTHR43479">
    <property type="entry name" value="ACREF/ENVCD OPERON REPRESSOR-RELATED"/>
    <property type="match status" value="1"/>
</dbReference>
<feature type="DNA-binding region" description="H-T-H motif" evidence="3">
    <location>
        <begin position="25"/>
        <end position="44"/>
    </location>
</feature>
<name>A0ABW5Q1T5_9BACI</name>
<evidence type="ECO:0000256" key="2">
    <source>
        <dbReference type="ARBA" id="ARBA00023125"/>
    </source>
</evidence>
<dbReference type="InterPro" id="IPR009057">
    <property type="entry name" value="Homeodomain-like_sf"/>
</dbReference>
<evidence type="ECO:0000313" key="5">
    <source>
        <dbReference type="EMBL" id="MFD2629385.1"/>
    </source>
</evidence>
<dbReference type="PROSITE" id="PS50977">
    <property type="entry name" value="HTH_TETR_2"/>
    <property type="match status" value="1"/>
</dbReference>
<dbReference type="InterPro" id="IPR023772">
    <property type="entry name" value="DNA-bd_HTH_TetR-type_CS"/>
</dbReference>
<evidence type="ECO:0000256" key="3">
    <source>
        <dbReference type="PROSITE-ProRule" id="PRU00335"/>
    </source>
</evidence>
<dbReference type="SUPFAM" id="SSF46689">
    <property type="entry name" value="Homeodomain-like"/>
    <property type="match status" value="1"/>
</dbReference>
<sequence length="291" mass="33463">MNEKKLKLIENGMKLFAKKGYYHTSIQEIASESGVSKGAFYLHFKSKEDFIATSFEYFHNNLAAELKKVMDQNDDPRKSLAEQLTVLFAYIYKHKDSIVMIIRDNISIGEDTDKLMNHFKVENFNWLKTNIEAIFGTSAQPFLIDLVIQLGGLLNGYFKWIVLDHVHIEKEEAGAYIVRRLDDLMQGMLQREEKALVTFKQIPQEYAQEATEAILSVEDILSTIREKLSGLSVSAEEIERLQEALEAFEKEWKKKSPQVVVLQGLLAHFKNYPTLQKESYMLSETAGIKLL</sequence>
<dbReference type="InterPro" id="IPR050624">
    <property type="entry name" value="HTH-type_Tx_Regulator"/>
</dbReference>
<reference evidence="6" key="1">
    <citation type="journal article" date="2019" name="Int. J. Syst. Evol. Microbiol.">
        <title>The Global Catalogue of Microorganisms (GCM) 10K type strain sequencing project: providing services to taxonomists for standard genome sequencing and annotation.</title>
        <authorList>
            <consortium name="The Broad Institute Genomics Platform"/>
            <consortium name="The Broad Institute Genome Sequencing Center for Infectious Disease"/>
            <person name="Wu L."/>
            <person name="Ma J."/>
        </authorList>
    </citation>
    <scope>NUCLEOTIDE SEQUENCE [LARGE SCALE GENOMIC DNA]</scope>
    <source>
        <strain evidence="6">TISTR 1858</strain>
    </source>
</reference>
<protein>
    <submittedName>
        <fullName evidence="5">TetR/AcrR family transcriptional regulator</fullName>
    </submittedName>
</protein>
<gene>
    <name evidence="5" type="ORF">ACFSUN_11405</name>
</gene>
<keyword evidence="2 3" id="KW-0238">DNA-binding</keyword>
<dbReference type="PROSITE" id="PS01081">
    <property type="entry name" value="HTH_TETR_1"/>
    <property type="match status" value="1"/>
</dbReference>
<dbReference type="Proteomes" id="UP001597451">
    <property type="component" value="Unassembled WGS sequence"/>
</dbReference>
<dbReference type="PANTHER" id="PTHR43479:SF22">
    <property type="entry name" value="TRANSCRIPTIONAL REGULATOR, TETR FAMILY"/>
    <property type="match status" value="1"/>
</dbReference>
<keyword evidence="1" id="KW-0678">Repressor</keyword>
<comment type="caution">
    <text evidence="5">The sequence shown here is derived from an EMBL/GenBank/DDBJ whole genome shotgun (WGS) entry which is preliminary data.</text>
</comment>
<evidence type="ECO:0000256" key="1">
    <source>
        <dbReference type="ARBA" id="ARBA00022491"/>
    </source>
</evidence>